<reference evidence="13 14" key="1">
    <citation type="journal article" date="2015" name="Nat. Commun.">
        <title>Lucilia cuprina genome unlocks parasitic fly biology to underpin future interventions.</title>
        <authorList>
            <person name="Anstead C.A."/>
            <person name="Korhonen P.K."/>
            <person name="Young N.D."/>
            <person name="Hall R.S."/>
            <person name="Jex A.R."/>
            <person name="Murali S.C."/>
            <person name="Hughes D.S."/>
            <person name="Lee S.F."/>
            <person name="Perry T."/>
            <person name="Stroehlein A.J."/>
            <person name="Ansell B.R."/>
            <person name="Breugelmans B."/>
            <person name="Hofmann A."/>
            <person name="Qu J."/>
            <person name="Dugan S."/>
            <person name="Lee S.L."/>
            <person name="Chao H."/>
            <person name="Dinh H."/>
            <person name="Han Y."/>
            <person name="Doddapaneni H.V."/>
            <person name="Worley K.C."/>
            <person name="Muzny D.M."/>
            <person name="Ioannidis P."/>
            <person name="Waterhouse R.M."/>
            <person name="Zdobnov E.M."/>
            <person name="James P.J."/>
            <person name="Bagnall N.H."/>
            <person name="Kotze A.C."/>
            <person name="Gibbs R.A."/>
            <person name="Richards S."/>
            <person name="Batterham P."/>
            <person name="Gasser R.B."/>
        </authorList>
    </citation>
    <scope>NUCLEOTIDE SEQUENCE [LARGE SCALE GENOMIC DNA]</scope>
    <source>
        <strain evidence="13 14">LS</strain>
        <tissue evidence="13">Full body</tissue>
    </source>
</reference>
<evidence type="ECO:0000259" key="12">
    <source>
        <dbReference type="PROSITE" id="PS50262"/>
    </source>
</evidence>
<evidence type="ECO:0000256" key="9">
    <source>
        <dbReference type="RuleBase" id="RU000688"/>
    </source>
</evidence>
<feature type="transmembrane region" description="Helical" evidence="11">
    <location>
        <begin position="306"/>
        <end position="324"/>
    </location>
</feature>
<dbReference type="PANTHER" id="PTHR24235">
    <property type="entry name" value="NEUROPEPTIDE Y RECEPTOR"/>
    <property type="match status" value="1"/>
</dbReference>
<feature type="compositionally biased region" description="Basic and acidic residues" evidence="10">
    <location>
        <begin position="427"/>
        <end position="439"/>
    </location>
</feature>
<dbReference type="PRINTS" id="PR00237">
    <property type="entry name" value="GPCRRHODOPSN"/>
</dbReference>
<feature type="transmembrane region" description="Helical" evidence="11">
    <location>
        <begin position="394"/>
        <end position="416"/>
    </location>
</feature>
<feature type="transmembrane region" description="Helical" evidence="11">
    <location>
        <begin position="231"/>
        <end position="252"/>
    </location>
</feature>
<dbReference type="Pfam" id="PF00001">
    <property type="entry name" value="7tm_1"/>
    <property type="match status" value="1"/>
</dbReference>
<keyword evidence="5 9" id="KW-0297">G-protein coupled receptor</keyword>
<feature type="transmembrane region" description="Helical" evidence="11">
    <location>
        <begin position="264"/>
        <end position="294"/>
    </location>
</feature>
<evidence type="ECO:0000256" key="6">
    <source>
        <dbReference type="ARBA" id="ARBA00023136"/>
    </source>
</evidence>
<dbReference type="EMBL" id="JRES01001712">
    <property type="protein sequence ID" value="KNC20611.1"/>
    <property type="molecule type" value="Genomic_DNA"/>
</dbReference>
<evidence type="ECO:0000256" key="7">
    <source>
        <dbReference type="ARBA" id="ARBA00023170"/>
    </source>
</evidence>
<dbReference type="AlphaFoldDB" id="A0A0L0BKK6"/>
<feature type="region of interest" description="Disordered" evidence="10">
    <location>
        <begin position="427"/>
        <end position="447"/>
    </location>
</feature>
<feature type="domain" description="G-protein coupled receptors family 1 profile" evidence="12">
    <location>
        <begin position="244"/>
        <end position="447"/>
    </location>
</feature>
<evidence type="ECO:0000313" key="13">
    <source>
        <dbReference type="EMBL" id="KNC20611.1"/>
    </source>
</evidence>
<evidence type="ECO:0000256" key="1">
    <source>
        <dbReference type="ARBA" id="ARBA00004141"/>
    </source>
</evidence>
<dbReference type="PANTHER" id="PTHR24235:SF29">
    <property type="entry name" value="GH23382P"/>
    <property type="match status" value="1"/>
</dbReference>
<accession>A0A0L0BKK6</accession>
<evidence type="ECO:0000256" key="3">
    <source>
        <dbReference type="ARBA" id="ARBA00022692"/>
    </source>
</evidence>
<evidence type="ECO:0000256" key="5">
    <source>
        <dbReference type="ARBA" id="ARBA00023040"/>
    </source>
</evidence>
<dbReference type="OrthoDB" id="10053194at2759"/>
<keyword evidence="4 11" id="KW-1133">Transmembrane helix</keyword>
<dbReference type="GO" id="GO:0004983">
    <property type="term" value="F:neuropeptide Y receptor activity"/>
    <property type="evidence" value="ECO:0007669"/>
    <property type="project" value="InterPro"/>
</dbReference>
<comment type="subcellular location">
    <subcellularLocation>
        <location evidence="1">Membrane</location>
        <topology evidence="1">Multi-pass membrane protein</topology>
    </subcellularLocation>
</comment>
<keyword evidence="6 11" id="KW-0472">Membrane</keyword>
<sequence length="447" mass="49383">MEYFLREYAARSILPHLNMVAKSINNEKGNSNTKMNNSNDYYHEAINTTAATIIESVSSNYNNSFIINPGDSGEGGGGDVGGVVSGSNSDNLYFIQPQQQLLVDVFSSPGSSSQHNVGVGNQYEDYIEYLNNDTSSPTSQLIASTPSSSSPALHLLASLASVTTTTISSITHQVQQQTEESAYETAYASFSCDGESQTLSALNSSLVNDDNISGDDGDEALSSVYFKTAVYLLYIPIFVFALLGNGTVCYIVQSTPRMRTVTNYFIANLAVGDILMSLFCVPSSFISIFILGYWPFGIVLCHLVNYSQAVSVLVSAYTLVAISIDRYIAIMWPLRPRITKRYAKFIIAGIWIIALATAFPIPIVSKLVQPGDWHVYCERYVCQEEWASKEQNYYYTWALLTLQFLVPLSVLIFTYTRIALAVWGKRPPGEAENSRDQRMARSKRKVS</sequence>
<dbReference type="PROSITE" id="PS00237">
    <property type="entry name" value="G_PROTEIN_RECEP_F1_1"/>
    <property type="match status" value="1"/>
</dbReference>
<feature type="transmembrane region" description="Helical" evidence="11">
    <location>
        <begin position="345"/>
        <end position="364"/>
    </location>
</feature>
<comment type="similarity">
    <text evidence="2 9">Belongs to the G-protein coupled receptor 1 family.</text>
</comment>
<dbReference type="GO" id="GO:0016020">
    <property type="term" value="C:membrane"/>
    <property type="evidence" value="ECO:0007669"/>
    <property type="project" value="UniProtKB-SubCell"/>
</dbReference>
<dbReference type="InterPro" id="IPR000611">
    <property type="entry name" value="NPY_rcpt"/>
</dbReference>
<evidence type="ECO:0000313" key="14">
    <source>
        <dbReference type="Proteomes" id="UP000037069"/>
    </source>
</evidence>
<dbReference type="PROSITE" id="PS50262">
    <property type="entry name" value="G_PROTEIN_RECEP_F1_2"/>
    <property type="match status" value="1"/>
</dbReference>
<name>A0A0L0BKK6_LUCCU</name>
<protein>
    <submittedName>
        <fullName evidence="13">Neuropeptide Y receptor</fullName>
    </submittedName>
</protein>
<organism evidence="13 14">
    <name type="scientific">Lucilia cuprina</name>
    <name type="common">Green bottle fly</name>
    <name type="synonym">Australian sheep blowfly</name>
    <dbReference type="NCBI Taxonomy" id="7375"/>
    <lineage>
        <taxon>Eukaryota</taxon>
        <taxon>Metazoa</taxon>
        <taxon>Ecdysozoa</taxon>
        <taxon>Arthropoda</taxon>
        <taxon>Hexapoda</taxon>
        <taxon>Insecta</taxon>
        <taxon>Pterygota</taxon>
        <taxon>Neoptera</taxon>
        <taxon>Endopterygota</taxon>
        <taxon>Diptera</taxon>
        <taxon>Brachycera</taxon>
        <taxon>Muscomorpha</taxon>
        <taxon>Oestroidea</taxon>
        <taxon>Calliphoridae</taxon>
        <taxon>Luciliinae</taxon>
        <taxon>Lucilia</taxon>
    </lineage>
</organism>
<evidence type="ECO:0000256" key="10">
    <source>
        <dbReference type="SAM" id="MobiDB-lite"/>
    </source>
</evidence>
<keyword evidence="7 9" id="KW-0675">Receptor</keyword>
<evidence type="ECO:0000256" key="4">
    <source>
        <dbReference type="ARBA" id="ARBA00022989"/>
    </source>
</evidence>
<proteinExistence type="inferred from homology"/>
<dbReference type="InterPro" id="IPR000276">
    <property type="entry name" value="GPCR_Rhodpsn"/>
</dbReference>
<evidence type="ECO:0000256" key="8">
    <source>
        <dbReference type="ARBA" id="ARBA00023224"/>
    </source>
</evidence>
<dbReference type="PRINTS" id="PR01012">
    <property type="entry name" value="NRPEPTIDEYR"/>
</dbReference>
<dbReference type="SUPFAM" id="SSF81321">
    <property type="entry name" value="Family A G protein-coupled receptor-like"/>
    <property type="match status" value="1"/>
</dbReference>
<keyword evidence="8 9" id="KW-0807">Transducer</keyword>
<evidence type="ECO:0000256" key="2">
    <source>
        <dbReference type="ARBA" id="ARBA00010663"/>
    </source>
</evidence>
<keyword evidence="14" id="KW-1185">Reference proteome</keyword>
<comment type="caution">
    <text evidence="13">The sequence shown here is derived from an EMBL/GenBank/DDBJ whole genome shotgun (WGS) entry which is preliminary data.</text>
</comment>
<keyword evidence="3 9" id="KW-0812">Transmembrane</keyword>
<gene>
    <name evidence="13" type="ORF">FF38_00438</name>
</gene>
<evidence type="ECO:0000256" key="11">
    <source>
        <dbReference type="SAM" id="Phobius"/>
    </source>
</evidence>
<dbReference type="Proteomes" id="UP000037069">
    <property type="component" value="Unassembled WGS sequence"/>
</dbReference>
<dbReference type="InterPro" id="IPR017452">
    <property type="entry name" value="GPCR_Rhodpsn_7TM"/>
</dbReference>
<dbReference type="Gene3D" id="1.20.1070.10">
    <property type="entry name" value="Rhodopsin 7-helix transmembrane proteins"/>
    <property type="match status" value="1"/>
</dbReference>